<sequence>MCKLLISLFFFIHLTKSSASINQALLKEDGDIQYDIPSNDPTSIIFRGKGTLTASIAKAAQNKKKIIIEEGITEIADDAFYRAIWPVTENQNFTYEEVELPRSLVKIGAHAFSISSRELKKVHFPDYKPEVSENDIPEAELESFYSLREIGADAFARQPLTNHNIPGTFTEIGTRAFELSHLSHIRLNSKIKNIPAYTFMGCELLTEIILPTSLTNISSNAFMNCYSLKKVTWKSSEVKFFGYDAFYGCGALEEFEFPPVGSGFQSSGEYFGNCFSLKRCVFPKKLTGTLGPSVFINCGSLKEVVLPDRTGSIPIEFFMNSSIETAFLPRSVSTIGSRAFKNCKNLKYVYITSQTMISADVDSFAGADNIDKMVFDGNMTDLNPNVFVGKVVCYNGIVNPQTFTAEAVNTSKTTIYLTRKFREIHLNQNFSPDTSGFEGFPYEIQRGNICALPTPSPPPFSPTEEPSEDDNKKSDESKKSLSTLTIVLIVVSCIAAIAIVAVVVVVILLIKKKRIPKPIQDSTNENL</sequence>
<dbReference type="PANTHER" id="PTHR45661">
    <property type="entry name" value="SURFACE ANTIGEN"/>
    <property type="match status" value="1"/>
</dbReference>
<accession>A0ABR2K840</accession>
<keyword evidence="3" id="KW-0732">Signal</keyword>
<evidence type="ECO:0000313" key="5">
    <source>
        <dbReference type="Proteomes" id="UP001470230"/>
    </source>
</evidence>
<dbReference type="Proteomes" id="UP001470230">
    <property type="component" value="Unassembled WGS sequence"/>
</dbReference>
<dbReference type="InterPro" id="IPR053139">
    <property type="entry name" value="Surface_bspA-like"/>
</dbReference>
<keyword evidence="2" id="KW-1133">Transmembrane helix</keyword>
<proteinExistence type="predicted"/>
<dbReference type="EMBL" id="JAPFFF010000006">
    <property type="protein sequence ID" value="KAK8887302.1"/>
    <property type="molecule type" value="Genomic_DNA"/>
</dbReference>
<keyword evidence="2" id="KW-0472">Membrane</keyword>
<evidence type="ECO:0000256" key="1">
    <source>
        <dbReference type="SAM" id="MobiDB-lite"/>
    </source>
</evidence>
<gene>
    <name evidence="4" type="ORF">M9Y10_038340</name>
</gene>
<feature type="region of interest" description="Disordered" evidence="1">
    <location>
        <begin position="453"/>
        <end position="476"/>
    </location>
</feature>
<dbReference type="Gene3D" id="3.80.10.10">
    <property type="entry name" value="Ribonuclease Inhibitor"/>
    <property type="match status" value="2"/>
</dbReference>
<dbReference type="InterPro" id="IPR026906">
    <property type="entry name" value="LRR_5"/>
</dbReference>
<evidence type="ECO:0000256" key="2">
    <source>
        <dbReference type="SAM" id="Phobius"/>
    </source>
</evidence>
<dbReference type="InterPro" id="IPR032675">
    <property type="entry name" value="LRR_dom_sf"/>
</dbReference>
<organism evidence="4 5">
    <name type="scientific">Tritrichomonas musculus</name>
    <dbReference type="NCBI Taxonomy" id="1915356"/>
    <lineage>
        <taxon>Eukaryota</taxon>
        <taxon>Metamonada</taxon>
        <taxon>Parabasalia</taxon>
        <taxon>Tritrichomonadida</taxon>
        <taxon>Tritrichomonadidae</taxon>
        <taxon>Tritrichomonas</taxon>
    </lineage>
</organism>
<feature type="chain" id="PRO_5045751932" description="Surface antigen BspA-like" evidence="3">
    <location>
        <begin position="20"/>
        <end position="527"/>
    </location>
</feature>
<dbReference type="Pfam" id="PF13306">
    <property type="entry name" value="LRR_5"/>
    <property type="match status" value="3"/>
</dbReference>
<protein>
    <recommendedName>
        <fullName evidence="6">Surface antigen BspA-like</fullName>
    </recommendedName>
</protein>
<name>A0ABR2K840_9EUKA</name>
<feature type="transmembrane region" description="Helical" evidence="2">
    <location>
        <begin position="484"/>
        <end position="510"/>
    </location>
</feature>
<reference evidence="4 5" key="1">
    <citation type="submission" date="2024-04" db="EMBL/GenBank/DDBJ databases">
        <title>Tritrichomonas musculus Genome.</title>
        <authorList>
            <person name="Alves-Ferreira E."/>
            <person name="Grigg M."/>
            <person name="Lorenzi H."/>
            <person name="Galac M."/>
        </authorList>
    </citation>
    <scope>NUCLEOTIDE SEQUENCE [LARGE SCALE GENOMIC DNA]</scope>
    <source>
        <strain evidence="4 5">EAF2021</strain>
    </source>
</reference>
<dbReference type="PANTHER" id="PTHR45661:SF3">
    <property type="entry name" value="IG-LIKE DOMAIN-CONTAINING PROTEIN"/>
    <property type="match status" value="1"/>
</dbReference>
<comment type="caution">
    <text evidence="4">The sequence shown here is derived from an EMBL/GenBank/DDBJ whole genome shotgun (WGS) entry which is preliminary data.</text>
</comment>
<keyword evidence="2" id="KW-0812">Transmembrane</keyword>
<evidence type="ECO:0008006" key="6">
    <source>
        <dbReference type="Google" id="ProtNLM"/>
    </source>
</evidence>
<evidence type="ECO:0000256" key="3">
    <source>
        <dbReference type="SAM" id="SignalP"/>
    </source>
</evidence>
<feature type="signal peptide" evidence="3">
    <location>
        <begin position="1"/>
        <end position="19"/>
    </location>
</feature>
<keyword evidence="5" id="KW-1185">Reference proteome</keyword>
<evidence type="ECO:0000313" key="4">
    <source>
        <dbReference type="EMBL" id="KAK8887302.1"/>
    </source>
</evidence>
<dbReference type="SUPFAM" id="SSF52058">
    <property type="entry name" value="L domain-like"/>
    <property type="match status" value="1"/>
</dbReference>